<evidence type="ECO:0000256" key="5">
    <source>
        <dbReference type="ARBA" id="ARBA00023180"/>
    </source>
</evidence>
<comment type="caution">
    <text evidence="10">The sequence shown here is derived from an EMBL/GenBank/DDBJ whole genome shotgun (WGS) entry which is preliminary data.</text>
</comment>
<dbReference type="Proteomes" id="UP001195483">
    <property type="component" value="Unassembled WGS sequence"/>
</dbReference>
<reference evidence="10" key="1">
    <citation type="journal article" date="2021" name="Genome Biol. Evol.">
        <title>A High-Quality Reference Genome for a Parasitic Bivalve with Doubly Uniparental Inheritance (Bivalvia: Unionida).</title>
        <authorList>
            <person name="Smith C.H."/>
        </authorList>
    </citation>
    <scope>NUCLEOTIDE SEQUENCE</scope>
    <source>
        <strain evidence="10">CHS0354</strain>
    </source>
</reference>
<dbReference type="FunFam" id="3.15.20.10:FF:000001">
    <property type="entry name" value="Phospholipid transfer protein"/>
    <property type="match status" value="1"/>
</dbReference>
<dbReference type="PANTHER" id="PTHR10504">
    <property type="entry name" value="BACTERICIDAL PERMEABILITY-INCREASING BPI PROTEIN-RELATED"/>
    <property type="match status" value="1"/>
</dbReference>
<dbReference type="InterPro" id="IPR032942">
    <property type="entry name" value="BPI/LBP/Plunc"/>
</dbReference>
<feature type="disulfide bond" evidence="6">
    <location>
        <begin position="158"/>
        <end position="197"/>
    </location>
</feature>
<dbReference type="InterPro" id="IPR030675">
    <property type="entry name" value="BPI/LBP"/>
</dbReference>
<evidence type="ECO:0000313" key="11">
    <source>
        <dbReference type="Proteomes" id="UP001195483"/>
    </source>
</evidence>
<dbReference type="Pfam" id="PF01273">
    <property type="entry name" value="LBP_BPI_CETP"/>
    <property type="match status" value="1"/>
</dbReference>
<keyword evidence="11" id="KW-1185">Reference proteome</keyword>
<keyword evidence="3" id="KW-0964">Secreted</keyword>
<evidence type="ECO:0000256" key="1">
    <source>
        <dbReference type="ARBA" id="ARBA00004613"/>
    </source>
</evidence>
<reference evidence="10" key="3">
    <citation type="submission" date="2023-05" db="EMBL/GenBank/DDBJ databases">
        <authorList>
            <person name="Smith C.H."/>
        </authorList>
    </citation>
    <scope>NUCLEOTIDE SEQUENCE</scope>
    <source>
        <strain evidence="10">CHS0354</strain>
        <tissue evidence="10">Mantle</tissue>
    </source>
</reference>
<dbReference type="SMART" id="SM00328">
    <property type="entry name" value="BPI1"/>
    <property type="match status" value="1"/>
</dbReference>
<dbReference type="InterPro" id="IPR001124">
    <property type="entry name" value="Lipid-bd_serum_glycop_C"/>
</dbReference>
<keyword evidence="5" id="KW-0325">Glycoprotein</keyword>
<reference evidence="10" key="2">
    <citation type="journal article" date="2021" name="Genome Biol. Evol.">
        <title>Developing a high-quality reference genome for a parasitic bivalve with doubly uniparental inheritance (Bivalvia: Unionida).</title>
        <authorList>
            <person name="Smith C.H."/>
        </authorList>
    </citation>
    <scope>NUCLEOTIDE SEQUENCE</scope>
    <source>
        <strain evidence="10">CHS0354</strain>
        <tissue evidence="10">Mantle</tissue>
    </source>
</reference>
<evidence type="ECO:0000256" key="2">
    <source>
        <dbReference type="ARBA" id="ARBA00007292"/>
    </source>
</evidence>
<dbReference type="GO" id="GO:0005615">
    <property type="term" value="C:extracellular space"/>
    <property type="evidence" value="ECO:0007669"/>
    <property type="project" value="InterPro"/>
</dbReference>
<dbReference type="Pfam" id="PF02886">
    <property type="entry name" value="LBP_BPI_CETP_C"/>
    <property type="match status" value="1"/>
</dbReference>
<keyword evidence="4 6" id="KW-1015">Disulfide bond</keyword>
<comment type="similarity">
    <text evidence="2">Belongs to the BPI/LBP/Plunc superfamily. BPI/LBP family.</text>
</comment>
<name>A0AAE0RVJ6_9BIVA</name>
<feature type="chain" id="PRO_5041995846" evidence="7">
    <location>
        <begin position="25"/>
        <end position="484"/>
    </location>
</feature>
<dbReference type="GO" id="GO:0008289">
    <property type="term" value="F:lipid binding"/>
    <property type="evidence" value="ECO:0007669"/>
    <property type="project" value="InterPro"/>
</dbReference>
<dbReference type="InterPro" id="IPR017943">
    <property type="entry name" value="Bactericidal_perm-incr_a/b_dom"/>
</dbReference>
<dbReference type="InterPro" id="IPR017942">
    <property type="entry name" value="Lipid-bd_serum_glycop_N"/>
</dbReference>
<dbReference type="SUPFAM" id="SSF55394">
    <property type="entry name" value="Bactericidal permeability-increasing protein, BPI"/>
    <property type="match status" value="2"/>
</dbReference>
<dbReference type="SMART" id="SM00329">
    <property type="entry name" value="BPI2"/>
    <property type="match status" value="1"/>
</dbReference>
<keyword evidence="7" id="KW-0732">Signal</keyword>
<evidence type="ECO:0000256" key="7">
    <source>
        <dbReference type="SAM" id="SignalP"/>
    </source>
</evidence>
<evidence type="ECO:0000259" key="8">
    <source>
        <dbReference type="SMART" id="SM00328"/>
    </source>
</evidence>
<protein>
    <submittedName>
        <fullName evidence="10">Uncharacterized protein</fullName>
    </submittedName>
</protein>
<feature type="signal peptide" evidence="7">
    <location>
        <begin position="1"/>
        <end position="24"/>
    </location>
</feature>
<dbReference type="AlphaFoldDB" id="A0AAE0RVJ6"/>
<dbReference type="Gene3D" id="3.15.20.10">
    <property type="entry name" value="Bactericidal permeability-increasing protein, domain 2"/>
    <property type="match status" value="1"/>
</dbReference>
<dbReference type="Gene3D" id="3.15.10.10">
    <property type="entry name" value="Bactericidal permeability-increasing protein, domain 1"/>
    <property type="match status" value="1"/>
</dbReference>
<dbReference type="PIRSF" id="PIRSF002417">
    <property type="entry name" value="Lipid_binding_protein"/>
    <property type="match status" value="1"/>
</dbReference>
<evidence type="ECO:0000313" key="10">
    <source>
        <dbReference type="EMBL" id="KAK3580325.1"/>
    </source>
</evidence>
<evidence type="ECO:0000256" key="4">
    <source>
        <dbReference type="ARBA" id="ARBA00023157"/>
    </source>
</evidence>
<feature type="domain" description="Lipid-binding serum glycoprotein C-terminal" evidence="9">
    <location>
        <begin position="270"/>
        <end position="478"/>
    </location>
</feature>
<dbReference type="PANTHER" id="PTHR10504:SF131">
    <property type="entry name" value="BPI2 DOMAIN-CONTAINING PROTEIN"/>
    <property type="match status" value="1"/>
</dbReference>
<evidence type="ECO:0000259" key="9">
    <source>
        <dbReference type="SMART" id="SM00329"/>
    </source>
</evidence>
<organism evidence="10 11">
    <name type="scientific">Potamilus streckersoni</name>
    <dbReference type="NCBI Taxonomy" id="2493646"/>
    <lineage>
        <taxon>Eukaryota</taxon>
        <taxon>Metazoa</taxon>
        <taxon>Spiralia</taxon>
        <taxon>Lophotrochozoa</taxon>
        <taxon>Mollusca</taxon>
        <taxon>Bivalvia</taxon>
        <taxon>Autobranchia</taxon>
        <taxon>Heteroconchia</taxon>
        <taxon>Palaeoheterodonta</taxon>
        <taxon>Unionida</taxon>
        <taxon>Unionoidea</taxon>
        <taxon>Unionidae</taxon>
        <taxon>Ambleminae</taxon>
        <taxon>Lampsilini</taxon>
        <taxon>Potamilus</taxon>
    </lineage>
</organism>
<dbReference type="EMBL" id="JAEAOA010000281">
    <property type="protein sequence ID" value="KAK3580325.1"/>
    <property type="molecule type" value="Genomic_DNA"/>
</dbReference>
<gene>
    <name evidence="10" type="ORF">CHS0354_003560</name>
</gene>
<sequence length="484" mass="53630">MAILYRCLFVSIVAFWGLLENVQGKGTGFKARITSNGINYANKVAMDILAAKIRTFSVPDQHGESDDVEYDLTNLRVTDFSKPGGNIVFLPGTGLRWAANGAGISMNGDFHYKISKGWLPDIRGSGSFDISVYGLDFSIDMNLGVDPDGRPSIAGSGCSCEISGVNIDFHGGWAWLYNLISGFLEDNVRSTLRGQICRSVTNQINEDGEKKLATWQVTTKLGPNFLLDYRLLQAPSFQSAYMETFHEGEIFWLGDETDAPFEPPTMADIGDTQKMMYLWISDYMFNTLGYAAQMHNYLVRNITAADLPSDKRGILNTTCTSFACLGNLIPQLQKAYPNSTLELDLFSGRPPTMIITPEDLKVLCSGKIVLYARQRNNNLAYLMTLFATMETTANVSVANELVYAKIDDMKLQLNVTDSAIGQFDSRFLQTLINNVLKVSLIPKINELGQKGFPLPVTGKIRFVNTSLRLVQHAIVIETDLNYIG</sequence>
<comment type="subcellular location">
    <subcellularLocation>
        <location evidence="1">Secreted</location>
    </subcellularLocation>
</comment>
<feature type="domain" description="Lipid-binding serum glycoprotein N-terminal" evidence="8">
    <location>
        <begin position="32"/>
        <end position="255"/>
    </location>
</feature>
<proteinExistence type="inferred from homology"/>
<evidence type="ECO:0000256" key="6">
    <source>
        <dbReference type="PIRSR" id="PIRSR002417-50"/>
    </source>
</evidence>
<evidence type="ECO:0000256" key="3">
    <source>
        <dbReference type="ARBA" id="ARBA00022525"/>
    </source>
</evidence>
<dbReference type="FunFam" id="3.15.10.10:FF:000001">
    <property type="entry name" value="phospholipid transfer protein-like"/>
    <property type="match status" value="1"/>
</dbReference>
<accession>A0AAE0RVJ6</accession>